<dbReference type="Pfam" id="PF16363">
    <property type="entry name" value="GDP_Man_Dehyd"/>
    <property type="match status" value="1"/>
</dbReference>
<name>A0A941AQ82_9BACI</name>
<dbReference type="GO" id="GO:0047733">
    <property type="term" value="F:CDP-glucose 4,6-dehydratase activity"/>
    <property type="evidence" value="ECO:0007669"/>
    <property type="project" value="UniProtKB-EC"/>
</dbReference>
<organism evidence="2 3">
    <name type="scientific">Halalkalibacter suaedae</name>
    <dbReference type="NCBI Taxonomy" id="2822140"/>
    <lineage>
        <taxon>Bacteria</taxon>
        <taxon>Bacillati</taxon>
        <taxon>Bacillota</taxon>
        <taxon>Bacilli</taxon>
        <taxon>Bacillales</taxon>
        <taxon>Bacillaceae</taxon>
        <taxon>Halalkalibacter</taxon>
    </lineage>
</organism>
<comment type="caution">
    <text evidence="2">The sequence shown here is derived from an EMBL/GenBank/DDBJ whole genome shotgun (WGS) entry which is preliminary data.</text>
</comment>
<dbReference type="InterPro" id="IPR036291">
    <property type="entry name" value="NAD(P)-bd_dom_sf"/>
</dbReference>
<evidence type="ECO:0000259" key="1">
    <source>
        <dbReference type="Pfam" id="PF16363"/>
    </source>
</evidence>
<reference evidence="2" key="1">
    <citation type="submission" date="2021-03" db="EMBL/GenBank/DDBJ databases">
        <title>Bacillus suaedae sp. nov., isolated from Suaeda aralocaspica.</title>
        <authorList>
            <person name="Lei R.F.R."/>
        </authorList>
    </citation>
    <scope>NUCLEOTIDE SEQUENCE</scope>
    <source>
        <strain evidence="2">YZJH907-2</strain>
    </source>
</reference>
<feature type="domain" description="NAD(P)-binding" evidence="1">
    <location>
        <begin position="13"/>
        <end position="331"/>
    </location>
</feature>
<evidence type="ECO:0000313" key="3">
    <source>
        <dbReference type="Proteomes" id="UP000678228"/>
    </source>
</evidence>
<dbReference type="Gene3D" id="3.40.50.720">
    <property type="entry name" value="NAD(P)-binding Rossmann-like Domain"/>
    <property type="match status" value="1"/>
</dbReference>
<dbReference type="Proteomes" id="UP000678228">
    <property type="component" value="Unassembled WGS sequence"/>
</dbReference>
<dbReference type="Gene3D" id="3.90.25.10">
    <property type="entry name" value="UDP-galactose 4-epimerase, domain 1"/>
    <property type="match status" value="1"/>
</dbReference>
<dbReference type="InterPro" id="IPR016040">
    <property type="entry name" value="NAD(P)-bd_dom"/>
</dbReference>
<keyword evidence="2" id="KW-0456">Lyase</keyword>
<dbReference type="SUPFAM" id="SSF51735">
    <property type="entry name" value="NAD(P)-binding Rossmann-fold domains"/>
    <property type="match status" value="1"/>
</dbReference>
<dbReference type="InterPro" id="IPR013445">
    <property type="entry name" value="CDP_4_6_deHydtase"/>
</dbReference>
<evidence type="ECO:0000313" key="2">
    <source>
        <dbReference type="EMBL" id="MBP3950878.1"/>
    </source>
</evidence>
<dbReference type="PANTHER" id="PTHR43000">
    <property type="entry name" value="DTDP-D-GLUCOSE 4,6-DEHYDRATASE-RELATED"/>
    <property type="match status" value="1"/>
</dbReference>
<protein>
    <submittedName>
        <fullName evidence="2">CDP-glucose 4,6-dehydratase</fullName>
        <ecNumber evidence="2">4.2.1.45</ecNumber>
    </submittedName>
</protein>
<gene>
    <name evidence="2" type="primary">rfbG</name>
    <name evidence="2" type="ORF">J7W16_06990</name>
</gene>
<keyword evidence="3" id="KW-1185">Reference proteome</keyword>
<dbReference type="EMBL" id="JAGKSQ010000002">
    <property type="protein sequence ID" value="MBP3950878.1"/>
    <property type="molecule type" value="Genomic_DNA"/>
</dbReference>
<dbReference type="AlphaFoldDB" id="A0A941AQ82"/>
<dbReference type="EC" id="4.2.1.45" evidence="2"/>
<sequence length="370" mass="42267">MMNRHFWNGKKVFITGHTGFKGAWLSLWLTMLGAKVTGYALTPPTSPSLFETAKIDQLIDSHKGNLNDLKHLQQVLTAANPDIVFHMAAQPIVGESYRDPVGTFQTNVMGTVNLLEAIRILDRQGAKIRAVVNVTTDKCYENKEWNWGYRENEPLGGNDPYSASKACSEIVTAAYRKSFFGQESLERVAIASARAGNVIGGGDWSEERLIPQCLEALIEKKPMILRKPQAIRPWQHVLEPLSGYLRLAEKLYEEDTQFYSEAWNFGPDLEDCVEVGSVVNRLYTKWGEKPNLKHYQTSMYKESTMLMLDCSKSKRLLDWKPIWNLDQALEKIVVWMKDYQNNAPMRDVTIKQINDYMDDFDKRKSSNESV</sequence>
<accession>A0A941AQ82</accession>
<proteinExistence type="predicted"/>
<dbReference type="NCBIfam" id="TIGR02622">
    <property type="entry name" value="CDP_4_6_dhtase"/>
    <property type="match status" value="1"/>
</dbReference>
<dbReference type="RefSeq" id="WP_210596551.1">
    <property type="nucleotide sequence ID" value="NZ_JAGKSQ010000002.1"/>
</dbReference>
<dbReference type="CDD" id="cd05252">
    <property type="entry name" value="CDP_GD_SDR_e"/>
    <property type="match status" value="1"/>
</dbReference>